<comment type="caution">
    <text evidence="3">The sequence shown here is derived from an EMBL/GenBank/DDBJ whole genome shotgun (WGS) entry which is preliminary data.</text>
</comment>
<evidence type="ECO:0000256" key="1">
    <source>
        <dbReference type="SAM" id="MobiDB-lite"/>
    </source>
</evidence>
<name>A0AAV7BCN9_ENGPU</name>
<dbReference type="InterPro" id="IPR029384">
    <property type="entry name" value="Speriolin_C"/>
</dbReference>
<feature type="domain" description="Speriolin C-terminal" evidence="2">
    <location>
        <begin position="107"/>
        <end position="253"/>
    </location>
</feature>
<proteinExistence type="predicted"/>
<gene>
    <name evidence="3" type="ORF">GDO81_011216</name>
</gene>
<dbReference type="GO" id="GO:0005813">
    <property type="term" value="C:centrosome"/>
    <property type="evidence" value="ECO:0007669"/>
    <property type="project" value="TreeGrafter"/>
</dbReference>
<feature type="compositionally biased region" description="Polar residues" evidence="1">
    <location>
        <begin position="85"/>
        <end position="94"/>
    </location>
</feature>
<dbReference type="InterPro" id="IPR026715">
    <property type="entry name" value="SPATC1"/>
</dbReference>
<dbReference type="PANTHER" id="PTHR22192">
    <property type="entry name" value="SPERIOLIN"/>
    <property type="match status" value="1"/>
</dbReference>
<dbReference type="Pfam" id="PF15059">
    <property type="entry name" value="Speriolin_C"/>
    <property type="match status" value="1"/>
</dbReference>
<protein>
    <recommendedName>
        <fullName evidence="2">Speriolin C-terminal domain-containing protein</fullName>
    </recommendedName>
</protein>
<reference evidence="3" key="1">
    <citation type="thesis" date="2020" institute="ProQuest LLC" country="789 East Eisenhower Parkway, Ann Arbor, MI, USA">
        <title>Comparative Genomics and Chromosome Evolution.</title>
        <authorList>
            <person name="Mudd A.B."/>
        </authorList>
    </citation>
    <scope>NUCLEOTIDE SEQUENCE</scope>
    <source>
        <strain evidence="3">237g6f4</strain>
        <tissue evidence="3">Blood</tissue>
    </source>
</reference>
<sequence length="254" mass="28992">MDLTIAPQTDSIKIENEKLLEHNRELRKMLLLLHENVYLRRTLEYLSDNPDDIQRRIINFKLDGEDTDSDPEKSKTSKDHKQFQDGASGSGVNQGTDSFPLRLMQHIIGEIAFQLDRRILMHIFPNQTKLYGISVANIPQKIVEAATDFATGNVDEMKQTDMMQRYDDIMKTLKPYGYDIDIHPTFSESLVNAFGIIKEYPPADSTEMQRLCDPENLKKIAHRAVPSTDLENVLILLKCLSTLSKGDGKPLFLL</sequence>
<feature type="compositionally biased region" description="Basic and acidic residues" evidence="1">
    <location>
        <begin position="70"/>
        <end position="83"/>
    </location>
</feature>
<dbReference type="Proteomes" id="UP000824782">
    <property type="component" value="Unassembled WGS sequence"/>
</dbReference>
<dbReference type="PANTHER" id="PTHR22192:SF17">
    <property type="entry name" value="SPERIOLIN-LIKE PROTEIN"/>
    <property type="match status" value="1"/>
</dbReference>
<evidence type="ECO:0000259" key="2">
    <source>
        <dbReference type="Pfam" id="PF15059"/>
    </source>
</evidence>
<dbReference type="AlphaFoldDB" id="A0AAV7BCN9"/>
<keyword evidence="4" id="KW-1185">Reference proteome</keyword>
<feature type="region of interest" description="Disordered" evidence="1">
    <location>
        <begin position="63"/>
        <end position="94"/>
    </location>
</feature>
<organism evidence="3 4">
    <name type="scientific">Engystomops pustulosus</name>
    <name type="common">Tungara frog</name>
    <name type="synonym">Physalaemus pustulosus</name>
    <dbReference type="NCBI Taxonomy" id="76066"/>
    <lineage>
        <taxon>Eukaryota</taxon>
        <taxon>Metazoa</taxon>
        <taxon>Chordata</taxon>
        <taxon>Craniata</taxon>
        <taxon>Vertebrata</taxon>
        <taxon>Euteleostomi</taxon>
        <taxon>Amphibia</taxon>
        <taxon>Batrachia</taxon>
        <taxon>Anura</taxon>
        <taxon>Neobatrachia</taxon>
        <taxon>Hyloidea</taxon>
        <taxon>Leptodactylidae</taxon>
        <taxon>Leiuperinae</taxon>
        <taxon>Engystomops</taxon>
    </lineage>
</organism>
<dbReference type="EMBL" id="WNYA01000005">
    <property type="protein sequence ID" value="KAG8570328.1"/>
    <property type="molecule type" value="Genomic_DNA"/>
</dbReference>
<accession>A0AAV7BCN9</accession>
<evidence type="ECO:0000313" key="3">
    <source>
        <dbReference type="EMBL" id="KAG8570328.1"/>
    </source>
</evidence>
<evidence type="ECO:0000313" key="4">
    <source>
        <dbReference type="Proteomes" id="UP000824782"/>
    </source>
</evidence>